<organism evidence="2 3">
    <name type="scientific">Scleroderma citrinum Foug A</name>
    <dbReference type="NCBI Taxonomy" id="1036808"/>
    <lineage>
        <taxon>Eukaryota</taxon>
        <taxon>Fungi</taxon>
        <taxon>Dikarya</taxon>
        <taxon>Basidiomycota</taxon>
        <taxon>Agaricomycotina</taxon>
        <taxon>Agaricomycetes</taxon>
        <taxon>Agaricomycetidae</taxon>
        <taxon>Boletales</taxon>
        <taxon>Sclerodermatineae</taxon>
        <taxon>Sclerodermataceae</taxon>
        <taxon>Scleroderma</taxon>
    </lineage>
</organism>
<dbReference type="PIRSF" id="PIRSF000654">
    <property type="entry name" value="Integrin-linked_kinase"/>
    <property type="match status" value="1"/>
</dbReference>
<feature type="non-terminal residue" evidence="2">
    <location>
        <position position="1"/>
    </location>
</feature>
<sequence length="223" mass="25136">IQRVLHEVSTWSKLRHRNIVTVFGITTTFDYTISLITEWADLGSAIDYVQNRVVDPRPLIIDVAHGINYLHGQRRPIVHGDLRGKNVLISQDGRALITDYGVATLVDSVFDNNVAVSSFGGACIRWMAPETMESYGELTTKDDIWAFGMLMLELLTTQPPFHEIPGLRAVISRIMQGPPNRPADKDTCGRLTNAWWNVCCSCWYRLPSQRPPISDVLRSLQQS</sequence>
<dbReference type="GO" id="GO:0005524">
    <property type="term" value="F:ATP binding"/>
    <property type="evidence" value="ECO:0007669"/>
    <property type="project" value="InterPro"/>
</dbReference>
<dbReference type="OrthoDB" id="4062651at2759"/>
<accession>A0A0C3D8E1</accession>
<dbReference type="HOGENOM" id="CLU_000288_7_18_1"/>
<protein>
    <recommendedName>
        <fullName evidence="1">Protein kinase domain-containing protein</fullName>
    </recommendedName>
</protein>
<evidence type="ECO:0000313" key="2">
    <source>
        <dbReference type="EMBL" id="KIM57025.1"/>
    </source>
</evidence>
<dbReference type="AlphaFoldDB" id="A0A0C3D8E1"/>
<reference evidence="2 3" key="1">
    <citation type="submission" date="2014-04" db="EMBL/GenBank/DDBJ databases">
        <authorList>
            <consortium name="DOE Joint Genome Institute"/>
            <person name="Kuo A."/>
            <person name="Kohler A."/>
            <person name="Nagy L.G."/>
            <person name="Floudas D."/>
            <person name="Copeland A."/>
            <person name="Barry K.W."/>
            <person name="Cichocki N."/>
            <person name="Veneault-Fourrey C."/>
            <person name="LaButti K."/>
            <person name="Lindquist E.A."/>
            <person name="Lipzen A."/>
            <person name="Lundell T."/>
            <person name="Morin E."/>
            <person name="Murat C."/>
            <person name="Sun H."/>
            <person name="Tunlid A."/>
            <person name="Henrissat B."/>
            <person name="Grigoriev I.V."/>
            <person name="Hibbett D.S."/>
            <person name="Martin F."/>
            <person name="Nordberg H.P."/>
            <person name="Cantor M.N."/>
            <person name="Hua S.X."/>
        </authorList>
    </citation>
    <scope>NUCLEOTIDE SEQUENCE [LARGE SCALE GENOMIC DNA]</scope>
    <source>
        <strain evidence="2 3">Foug A</strain>
    </source>
</reference>
<dbReference type="Pfam" id="PF07714">
    <property type="entry name" value="PK_Tyr_Ser-Thr"/>
    <property type="match status" value="1"/>
</dbReference>
<dbReference type="Gene3D" id="1.10.510.10">
    <property type="entry name" value="Transferase(Phosphotransferase) domain 1"/>
    <property type="match status" value="1"/>
</dbReference>
<dbReference type="STRING" id="1036808.A0A0C3D8E1"/>
<dbReference type="InterPro" id="IPR008266">
    <property type="entry name" value="Tyr_kinase_AS"/>
</dbReference>
<dbReference type="GO" id="GO:0004674">
    <property type="term" value="F:protein serine/threonine kinase activity"/>
    <property type="evidence" value="ECO:0007669"/>
    <property type="project" value="TreeGrafter"/>
</dbReference>
<dbReference type="InterPro" id="IPR000719">
    <property type="entry name" value="Prot_kinase_dom"/>
</dbReference>
<evidence type="ECO:0000313" key="3">
    <source>
        <dbReference type="Proteomes" id="UP000053989"/>
    </source>
</evidence>
<evidence type="ECO:0000259" key="1">
    <source>
        <dbReference type="PROSITE" id="PS50011"/>
    </source>
</evidence>
<dbReference type="InterPro" id="IPR011009">
    <property type="entry name" value="Kinase-like_dom_sf"/>
</dbReference>
<dbReference type="EMBL" id="KN822107">
    <property type="protein sequence ID" value="KIM57025.1"/>
    <property type="molecule type" value="Genomic_DNA"/>
</dbReference>
<dbReference type="PROSITE" id="PS00109">
    <property type="entry name" value="PROTEIN_KINASE_TYR"/>
    <property type="match status" value="1"/>
</dbReference>
<name>A0A0C3D8E1_9AGAM</name>
<dbReference type="SUPFAM" id="SSF56112">
    <property type="entry name" value="Protein kinase-like (PK-like)"/>
    <property type="match status" value="1"/>
</dbReference>
<dbReference type="PROSITE" id="PS50011">
    <property type="entry name" value="PROTEIN_KINASE_DOM"/>
    <property type="match status" value="1"/>
</dbReference>
<dbReference type="Proteomes" id="UP000053989">
    <property type="component" value="Unassembled WGS sequence"/>
</dbReference>
<proteinExistence type="predicted"/>
<gene>
    <name evidence="2" type="ORF">SCLCIDRAFT_131509</name>
</gene>
<dbReference type="InterPro" id="IPR001245">
    <property type="entry name" value="Ser-Thr/Tyr_kinase_cat_dom"/>
</dbReference>
<reference evidence="3" key="2">
    <citation type="submission" date="2015-01" db="EMBL/GenBank/DDBJ databases">
        <title>Evolutionary Origins and Diversification of the Mycorrhizal Mutualists.</title>
        <authorList>
            <consortium name="DOE Joint Genome Institute"/>
            <consortium name="Mycorrhizal Genomics Consortium"/>
            <person name="Kohler A."/>
            <person name="Kuo A."/>
            <person name="Nagy L.G."/>
            <person name="Floudas D."/>
            <person name="Copeland A."/>
            <person name="Barry K.W."/>
            <person name="Cichocki N."/>
            <person name="Veneault-Fourrey C."/>
            <person name="LaButti K."/>
            <person name="Lindquist E.A."/>
            <person name="Lipzen A."/>
            <person name="Lundell T."/>
            <person name="Morin E."/>
            <person name="Murat C."/>
            <person name="Riley R."/>
            <person name="Ohm R."/>
            <person name="Sun H."/>
            <person name="Tunlid A."/>
            <person name="Henrissat B."/>
            <person name="Grigoriev I.V."/>
            <person name="Hibbett D.S."/>
            <person name="Martin F."/>
        </authorList>
    </citation>
    <scope>NUCLEOTIDE SEQUENCE [LARGE SCALE GENOMIC DNA]</scope>
    <source>
        <strain evidence="3">Foug A</strain>
    </source>
</reference>
<dbReference type="PANTHER" id="PTHR44329">
    <property type="entry name" value="SERINE/THREONINE-PROTEIN KINASE TNNI3K-RELATED"/>
    <property type="match status" value="1"/>
</dbReference>
<keyword evidence="3" id="KW-1185">Reference proteome</keyword>
<dbReference type="InParanoid" id="A0A0C3D8E1"/>
<feature type="domain" description="Protein kinase" evidence="1">
    <location>
        <begin position="1"/>
        <end position="223"/>
    </location>
</feature>
<dbReference type="InterPro" id="IPR051681">
    <property type="entry name" value="Ser/Thr_Kinases-Pseudokinases"/>
</dbReference>